<protein>
    <submittedName>
        <fullName evidence="1">Histidine phosphatase family protein</fullName>
    </submittedName>
</protein>
<accession>A0A931J4R6</accession>
<dbReference type="AlphaFoldDB" id="A0A931J4R6"/>
<dbReference type="Proteomes" id="UP000613266">
    <property type="component" value="Unassembled WGS sequence"/>
</dbReference>
<dbReference type="Gene3D" id="3.40.50.1240">
    <property type="entry name" value="Phosphoglycerate mutase-like"/>
    <property type="match status" value="1"/>
</dbReference>
<dbReference type="InterPro" id="IPR029033">
    <property type="entry name" value="His_PPase_superfam"/>
</dbReference>
<organism evidence="1 2">
    <name type="scientific">Inhella proteolytica</name>
    <dbReference type="NCBI Taxonomy" id="2795029"/>
    <lineage>
        <taxon>Bacteria</taxon>
        <taxon>Pseudomonadati</taxon>
        <taxon>Pseudomonadota</taxon>
        <taxon>Betaproteobacteria</taxon>
        <taxon>Burkholderiales</taxon>
        <taxon>Sphaerotilaceae</taxon>
        <taxon>Inhella</taxon>
    </lineage>
</organism>
<name>A0A931J4R6_9BURK</name>
<dbReference type="EMBL" id="JAEDAK010000010">
    <property type="protein sequence ID" value="MBH9578200.1"/>
    <property type="molecule type" value="Genomic_DNA"/>
</dbReference>
<reference evidence="1" key="1">
    <citation type="submission" date="2020-12" db="EMBL/GenBank/DDBJ databases">
        <title>The genome sequence of Inhella sp. 1Y17.</title>
        <authorList>
            <person name="Liu Y."/>
        </authorList>
    </citation>
    <scope>NUCLEOTIDE SEQUENCE</scope>
    <source>
        <strain evidence="1">1Y17</strain>
    </source>
</reference>
<dbReference type="Pfam" id="PF00300">
    <property type="entry name" value="His_Phos_1"/>
    <property type="match status" value="1"/>
</dbReference>
<proteinExistence type="predicted"/>
<evidence type="ECO:0000313" key="2">
    <source>
        <dbReference type="Proteomes" id="UP000613266"/>
    </source>
</evidence>
<gene>
    <name evidence="1" type="ORF">I7X39_15025</name>
</gene>
<dbReference type="InterPro" id="IPR013078">
    <property type="entry name" value="His_Pase_superF_clade-1"/>
</dbReference>
<sequence>MDLILWRHAEAHPLREGQSDLERRLTAQGERQARRMAVWLEQRLPASTLLLVSPAQRCQATVRALEGRTPRTVAALGPEQGVAALLAAVQWPDAAAPVLVVGHQPTLGQVAARLLTGTEQDWSVKKAGVWWLRSRRRAGQLQTVLHGVMGPELL</sequence>
<keyword evidence="2" id="KW-1185">Reference proteome</keyword>
<evidence type="ECO:0000313" key="1">
    <source>
        <dbReference type="EMBL" id="MBH9578200.1"/>
    </source>
</evidence>
<dbReference type="SMART" id="SM00855">
    <property type="entry name" value="PGAM"/>
    <property type="match status" value="1"/>
</dbReference>
<dbReference type="SUPFAM" id="SSF53254">
    <property type="entry name" value="Phosphoglycerate mutase-like"/>
    <property type="match status" value="1"/>
</dbReference>
<dbReference type="RefSeq" id="WP_198111969.1">
    <property type="nucleotide sequence ID" value="NZ_JAEDAK010000010.1"/>
</dbReference>
<dbReference type="CDD" id="cd07067">
    <property type="entry name" value="HP_PGM_like"/>
    <property type="match status" value="1"/>
</dbReference>
<comment type="caution">
    <text evidence="1">The sequence shown here is derived from an EMBL/GenBank/DDBJ whole genome shotgun (WGS) entry which is preliminary data.</text>
</comment>